<dbReference type="PROSITE" id="PS50943">
    <property type="entry name" value="HTH_CROC1"/>
    <property type="match status" value="1"/>
</dbReference>
<sequence>MPLNKRIGARLRAARFARGLSPEELADLTLGALHKSRIHNYEHGLCRLSVEDAEVLANTLGNVTAAHLLCLDSADTGLSDEETRLLQAYRRSDQRSRETITAVGHLLSLNDAGGTLAHGRVH</sequence>
<dbReference type="SUPFAM" id="SSF47413">
    <property type="entry name" value="lambda repressor-like DNA-binding domains"/>
    <property type="match status" value="1"/>
</dbReference>
<organism evidence="2 3">
    <name type="scientific">Thiohalocapsa marina</name>
    <dbReference type="NCBI Taxonomy" id="424902"/>
    <lineage>
        <taxon>Bacteria</taxon>
        <taxon>Pseudomonadati</taxon>
        <taxon>Pseudomonadota</taxon>
        <taxon>Gammaproteobacteria</taxon>
        <taxon>Chromatiales</taxon>
        <taxon>Chromatiaceae</taxon>
        <taxon>Thiohalocapsa</taxon>
    </lineage>
</organism>
<dbReference type="EMBL" id="VWXX01000022">
    <property type="protein sequence ID" value="KAA6184212.1"/>
    <property type="molecule type" value="Genomic_DNA"/>
</dbReference>
<dbReference type="Proteomes" id="UP000322981">
    <property type="component" value="Unassembled WGS sequence"/>
</dbReference>
<dbReference type="Gene3D" id="1.10.260.40">
    <property type="entry name" value="lambda repressor-like DNA-binding domains"/>
    <property type="match status" value="1"/>
</dbReference>
<dbReference type="OrthoDB" id="5771010at2"/>
<protein>
    <submittedName>
        <fullName evidence="2">Helix-turn-helix transcriptional regulator</fullName>
    </submittedName>
</protein>
<dbReference type="InterPro" id="IPR010982">
    <property type="entry name" value="Lambda_DNA-bd_dom_sf"/>
</dbReference>
<dbReference type="CDD" id="cd00093">
    <property type="entry name" value="HTH_XRE"/>
    <property type="match status" value="1"/>
</dbReference>
<evidence type="ECO:0000313" key="2">
    <source>
        <dbReference type="EMBL" id="KAA6184212.1"/>
    </source>
</evidence>
<accession>A0A5M8FRV1</accession>
<evidence type="ECO:0000259" key="1">
    <source>
        <dbReference type="PROSITE" id="PS50943"/>
    </source>
</evidence>
<feature type="domain" description="HTH cro/C1-type" evidence="1">
    <location>
        <begin position="11"/>
        <end position="68"/>
    </location>
</feature>
<reference evidence="2 3" key="1">
    <citation type="submission" date="2019-09" db="EMBL/GenBank/DDBJ databases">
        <title>Whole-genome sequence of the purple sulfur bacterium Thiohalocapsa marina DSM 19078.</title>
        <authorList>
            <person name="Kyndt J.A."/>
            <person name="Meyer T.E."/>
        </authorList>
    </citation>
    <scope>NUCLEOTIDE SEQUENCE [LARGE SCALE GENOMIC DNA]</scope>
    <source>
        <strain evidence="2 3">DSM 19078</strain>
    </source>
</reference>
<dbReference type="RefSeq" id="WP_150093831.1">
    <property type="nucleotide sequence ID" value="NZ_VWXX01000022.1"/>
</dbReference>
<dbReference type="AlphaFoldDB" id="A0A5M8FRV1"/>
<evidence type="ECO:0000313" key="3">
    <source>
        <dbReference type="Proteomes" id="UP000322981"/>
    </source>
</evidence>
<name>A0A5M8FRV1_9GAMM</name>
<keyword evidence="3" id="KW-1185">Reference proteome</keyword>
<dbReference type="InterPro" id="IPR001387">
    <property type="entry name" value="Cro/C1-type_HTH"/>
</dbReference>
<dbReference type="GO" id="GO:0003677">
    <property type="term" value="F:DNA binding"/>
    <property type="evidence" value="ECO:0007669"/>
    <property type="project" value="InterPro"/>
</dbReference>
<dbReference type="Pfam" id="PF13560">
    <property type="entry name" value="HTH_31"/>
    <property type="match status" value="1"/>
</dbReference>
<comment type="caution">
    <text evidence="2">The sequence shown here is derived from an EMBL/GenBank/DDBJ whole genome shotgun (WGS) entry which is preliminary data.</text>
</comment>
<gene>
    <name evidence="2" type="ORF">F2Q65_12900</name>
</gene>
<proteinExistence type="predicted"/>